<dbReference type="Pfam" id="PF04398">
    <property type="entry name" value="DUF538"/>
    <property type="match status" value="1"/>
</dbReference>
<dbReference type="EMBL" id="CM017881">
    <property type="protein sequence ID" value="KAG1362817.1"/>
    <property type="molecule type" value="Genomic_DNA"/>
</dbReference>
<dbReference type="InterPro" id="IPR036758">
    <property type="entry name" value="At5g01610-like"/>
</dbReference>
<reference evidence="1" key="2">
    <citation type="submission" date="2019-07" db="EMBL/GenBank/DDBJ databases">
        <authorList>
            <person name="Yang Y."/>
            <person name="Bocs S."/>
            <person name="Baudouin L."/>
        </authorList>
    </citation>
    <scope>NUCLEOTIDE SEQUENCE</scope>
    <source>
        <tissue evidence="1">Spear leaf of Hainan Tall coconut</tissue>
    </source>
</reference>
<reference evidence="1" key="1">
    <citation type="journal article" date="2017" name="Gigascience">
        <title>The genome draft of coconut (Cocos nucifera).</title>
        <authorList>
            <person name="Xiao Y."/>
            <person name="Xu P."/>
            <person name="Fan H."/>
            <person name="Baudouin L."/>
            <person name="Xia W."/>
            <person name="Bocs S."/>
            <person name="Xu J."/>
            <person name="Li Q."/>
            <person name="Guo A."/>
            <person name="Zhou L."/>
            <person name="Li J."/>
            <person name="Wu Y."/>
            <person name="Ma Z."/>
            <person name="Armero A."/>
            <person name="Issali A.E."/>
            <person name="Liu N."/>
            <person name="Peng M."/>
            <person name="Yang Y."/>
        </authorList>
    </citation>
    <scope>NUCLEOTIDE SEQUENCE</scope>
    <source>
        <tissue evidence="1">Spear leaf of Hainan Tall coconut</tissue>
    </source>
</reference>
<sequence length="109" mass="12359">MGTDGGSSIHELLHEHDLLSGLLPKMVESFNLDKESGIIKIWLDRPCYPMYDELAYFGQVVHGNLSYDVLWGVEGFSEEELFLWLSMKGILISNPSFDVILFNIGLTHK</sequence>
<name>A0A8K0N8T6_COCNU</name>
<dbReference type="AlphaFoldDB" id="A0A8K0N8T6"/>
<dbReference type="Proteomes" id="UP000797356">
    <property type="component" value="Chromosome 10"/>
</dbReference>
<accession>A0A8K0N8T6</accession>
<keyword evidence="2" id="KW-1185">Reference proteome</keyword>
<evidence type="ECO:0000313" key="2">
    <source>
        <dbReference type="Proteomes" id="UP000797356"/>
    </source>
</evidence>
<organism evidence="1 2">
    <name type="scientific">Cocos nucifera</name>
    <name type="common">Coconut palm</name>
    <dbReference type="NCBI Taxonomy" id="13894"/>
    <lineage>
        <taxon>Eukaryota</taxon>
        <taxon>Viridiplantae</taxon>
        <taxon>Streptophyta</taxon>
        <taxon>Embryophyta</taxon>
        <taxon>Tracheophyta</taxon>
        <taxon>Spermatophyta</taxon>
        <taxon>Magnoliopsida</taxon>
        <taxon>Liliopsida</taxon>
        <taxon>Arecaceae</taxon>
        <taxon>Arecoideae</taxon>
        <taxon>Cocoseae</taxon>
        <taxon>Attaleinae</taxon>
        <taxon>Cocos</taxon>
    </lineage>
</organism>
<evidence type="ECO:0000313" key="1">
    <source>
        <dbReference type="EMBL" id="KAG1362817.1"/>
    </source>
</evidence>
<dbReference type="SUPFAM" id="SSF141562">
    <property type="entry name" value="At5g01610-like"/>
    <property type="match status" value="1"/>
</dbReference>
<comment type="caution">
    <text evidence="1">The sequence shown here is derived from an EMBL/GenBank/DDBJ whole genome shotgun (WGS) entry which is preliminary data.</text>
</comment>
<dbReference type="Gene3D" id="2.30.240.10">
    <property type="entry name" value="At5g01610-like"/>
    <property type="match status" value="1"/>
</dbReference>
<dbReference type="OrthoDB" id="766568at2759"/>
<protein>
    <submittedName>
        <fullName evidence="1">Uncharacterized protein</fullName>
    </submittedName>
</protein>
<dbReference type="InterPro" id="IPR007493">
    <property type="entry name" value="DUF538"/>
</dbReference>
<dbReference type="PANTHER" id="PTHR31676:SF151">
    <property type="entry name" value="DUF538 FAMILY PROTEIN"/>
    <property type="match status" value="1"/>
</dbReference>
<gene>
    <name evidence="1" type="ORF">COCNU_10G010360</name>
</gene>
<proteinExistence type="predicted"/>
<dbReference type="PANTHER" id="PTHR31676">
    <property type="entry name" value="T31J12.3 PROTEIN-RELATED"/>
    <property type="match status" value="1"/>
</dbReference>